<keyword evidence="4" id="KW-1185">Reference proteome</keyword>
<dbReference type="InterPro" id="IPR056690">
    <property type="entry name" value="DUF7788"/>
</dbReference>
<dbReference type="Gene3D" id="3.40.50.410">
    <property type="entry name" value="von Willebrand factor, type A domain"/>
    <property type="match status" value="1"/>
</dbReference>
<organism evidence="3 4">
    <name type="scientific">Lithocarpus litseifolius</name>
    <dbReference type="NCBI Taxonomy" id="425828"/>
    <lineage>
        <taxon>Eukaryota</taxon>
        <taxon>Viridiplantae</taxon>
        <taxon>Streptophyta</taxon>
        <taxon>Embryophyta</taxon>
        <taxon>Tracheophyta</taxon>
        <taxon>Spermatophyta</taxon>
        <taxon>Magnoliopsida</taxon>
        <taxon>eudicotyledons</taxon>
        <taxon>Gunneridae</taxon>
        <taxon>Pentapetalae</taxon>
        <taxon>rosids</taxon>
        <taxon>fabids</taxon>
        <taxon>Fagales</taxon>
        <taxon>Fagaceae</taxon>
        <taxon>Lithocarpus</taxon>
    </lineage>
</organism>
<dbReference type="PANTHER" id="PTHR31373:SF24">
    <property type="match status" value="1"/>
</dbReference>
<sequence length="243" mass="27408">MVDDLSKKGKLSNCIAVCDVSGSMSGKPMEVCVALGLLISELSEDPWKGQVITFDDNPKSQRIQGKSLYEKTSFIREMEWGGSTNFQRVFDEILQVAVEANLSEDQLIQKVFFFSDMGFNEASGHYYGYDSESDSKSESESGEERQEEREAWLRRSGWETDYEVIQRKFREKGYNKVPEIGFWNLRDSEATPVPSDQGGVALVSGFSKNLVKLFLESGGIINPVTVMHQAITGKMYEKLVVYD</sequence>
<dbReference type="PIRSF" id="PIRSF015417">
    <property type="entry name" value="T31B5_30_vWA"/>
    <property type="match status" value="1"/>
</dbReference>
<comment type="caution">
    <text evidence="3">The sequence shown here is derived from an EMBL/GenBank/DDBJ whole genome shotgun (WGS) entry which is preliminary data.</text>
</comment>
<dbReference type="EMBL" id="JAZDWU010000006">
    <property type="protein sequence ID" value="KAK9998328.1"/>
    <property type="molecule type" value="Genomic_DNA"/>
</dbReference>
<evidence type="ECO:0000313" key="4">
    <source>
        <dbReference type="Proteomes" id="UP001459277"/>
    </source>
</evidence>
<feature type="region of interest" description="Disordered" evidence="1">
    <location>
        <begin position="129"/>
        <end position="148"/>
    </location>
</feature>
<dbReference type="PANTHER" id="PTHR31373">
    <property type="entry name" value="OS06G0652100 PROTEIN"/>
    <property type="match status" value="1"/>
</dbReference>
<dbReference type="InterPro" id="IPR036465">
    <property type="entry name" value="vWFA_dom_sf"/>
</dbReference>
<accession>A0AAW2CLF6</accession>
<protein>
    <recommendedName>
        <fullName evidence="2">DUF7788 domain-containing protein</fullName>
    </recommendedName>
</protein>
<dbReference type="Pfam" id="PF25043">
    <property type="entry name" value="DUF7788"/>
    <property type="match status" value="1"/>
</dbReference>
<dbReference type="Proteomes" id="UP001459277">
    <property type="component" value="Unassembled WGS sequence"/>
</dbReference>
<gene>
    <name evidence="3" type="ORF">SO802_017931</name>
</gene>
<proteinExistence type="predicted"/>
<dbReference type="InterPro" id="IPR011205">
    <property type="entry name" value="UCP015417_vWA"/>
</dbReference>
<feature type="compositionally biased region" description="Basic and acidic residues" evidence="1">
    <location>
        <begin position="133"/>
        <end position="148"/>
    </location>
</feature>
<name>A0AAW2CLF6_9ROSI</name>
<dbReference type="AlphaFoldDB" id="A0AAW2CLF6"/>
<feature type="domain" description="DUF7788" evidence="2">
    <location>
        <begin position="13"/>
        <end position="220"/>
    </location>
</feature>
<evidence type="ECO:0000256" key="1">
    <source>
        <dbReference type="SAM" id="MobiDB-lite"/>
    </source>
</evidence>
<reference evidence="3 4" key="1">
    <citation type="submission" date="2024-01" db="EMBL/GenBank/DDBJ databases">
        <title>A telomere-to-telomere, gap-free genome of sweet tea (Lithocarpus litseifolius).</title>
        <authorList>
            <person name="Zhou J."/>
        </authorList>
    </citation>
    <scope>NUCLEOTIDE SEQUENCE [LARGE SCALE GENOMIC DNA]</scope>
    <source>
        <strain evidence="3">Zhou-2022a</strain>
        <tissue evidence="3">Leaf</tissue>
    </source>
</reference>
<evidence type="ECO:0000313" key="3">
    <source>
        <dbReference type="EMBL" id="KAK9998328.1"/>
    </source>
</evidence>
<dbReference type="SUPFAM" id="SSF53300">
    <property type="entry name" value="vWA-like"/>
    <property type="match status" value="1"/>
</dbReference>
<evidence type="ECO:0000259" key="2">
    <source>
        <dbReference type="Pfam" id="PF25043"/>
    </source>
</evidence>